<evidence type="ECO:0000313" key="2">
    <source>
        <dbReference type="Proteomes" id="UP000003172"/>
    </source>
</evidence>
<sequence length="59" mass="7016">MLYLVILCNFMLIFLIFALSKINYARTLMSILNKENLKLEALNLSQKYQKTAFWQRGWG</sequence>
<gene>
    <name evidence="1" type="ORF">MICAB_2170008</name>
</gene>
<protein>
    <submittedName>
        <fullName evidence="1">Uncharacterized protein</fullName>
    </submittedName>
</protein>
<evidence type="ECO:0000313" key="1">
    <source>
        <dbReference type="EMBL" id="CCH96505.1"/>
    </source>
</evidence>
<comment type="caution">
    <text evidence="1">The sequence shown here is derived from an EMBL/GenBank/DDBJ whole genome shotgun (WGS) entry which is preliminary data.</text>
</comment>
<reference evidence="1 2" key="1">
    <citation type="submission" date="2012-04" db="EMBL/GenBank/DDBJ databases">
        <authorList>
            <person name="Genoscope - CEA"/>
        </authorList>
    </citation>
    <scope>NUCLEOTIDE SEQUENCE [LARGE SCALE GENOMIC DNA]</scope>
    <source>
        <strain evidence="1 2">9717</strain>
    </source>
</reference>
<dbReference type="HOGENOM" id="CLU_2955362_0_0_3"/>
<proteinExistence type="predicted"/>
<dbReference type="EMBL" id="CAII01000132">
    <property type="protein sequence ID" value="CCH96505.1"/>
    <property type="molecule type" value="Genomic_DNA"/>
</dbReference>
<name>I4FLI0_MICAE</name>
<accession>I4FLI0</accession>
<dbReference type="Proteomes" id="UP000003172">
    <property type="component" value="Unassembled WGS sequence"/>
</dbReference>
<dbReference type="AlphaFoldDB" id="I4FLI0"/>
<organism evidence="1 2">
    <name type="scientific">Microcystis aeruginosa PCC 9717</name>
    <dbReference type="NCBI Taxonomy" id="1160286"/>
    <lineage>
        <taxon>Bacteria</taxon>
        <taxon>Bacillati</taxon>
        <taxon>Cyanobacteriota</taxon>
        <taxon>Cyanophyceae</taxon>
        <taxon>Oscillatoriophycideae</taxon>
        <taxon>Chroococcales</taxon>
        <taxon>Microcystaceae</taxon>
        <taxon>Microcystis</taxon>
    </lineage>
</organism>